<dbReference type="Pfam" id="PF05175">
    <property type="entry name" value="MTS"/>
    <property type="match status" value="1"/>
</dbReference>
<comment type="catalytic activity">
    <reaction evidence="4 5">
        <text>L-glutaminyl-[peptide chain release factor] + S-adenosyl-L-methionine = N(5)-methyl-L-glutaminyl-[peptide chain release factor] + S-adenosyl-L-homocysteine + H(+)</text>
        <dbReference type="Rhea" id="RHEA:42896"/>
        <dbReference type="Rhea" id="RHEA-COMP:10271"/>
        <dbReference type="Rhea" id="RHEA-COMP:10272"/>
        <dbReference type="ChEBI" id="CHEBI:15378"/>
        <dbReference type="ChEBI" id="CHEBI:30011"/>
        <dbReference type="ChEBI" id="CHEBI:57856"/>
        <dbReference type="ChEBI" id="CHEBI:59789"/>
        <dbReference type="ChEBI" id="CHEBI:61891"/>
        <dbReference type="EC" id="2.1.1.297"/>
    </reaction>
</comment>
<keyword evidence="9" id="KW-1185">Reference proteome</keyword>
<dbReference type="GO" id="GO:0102559">
    <property type="term" value="F:peptide chain release factor N(5)-glutamine methyltransferase activity"/>
    <property type="evidence" value="ECO:0007669"/>
    <property type="project" value="UniProtKB-EC"/>
</dbReference>
<evidence type="ECO:0000256" key="5">
    <source>
        <dbReference type="HAMAP-Rule" id="MF_02126"/>
    </source>
</evidence>
<evidence type="ECO:0000313" key="9">
    <source>
        <dbReference type="Proteomes" id="UP001205919"/>
    </source>
</evidence>
<dbReference type="InterPro" id="IPR007848">
    <property type="entry name" value="Small_mtfrase_dom"/>
</dbReference>
<dbReference type="SUPFAM" id="SSF53335">
    <property type="entry name" value="S-adenosyl-L-methionine-dependent methyltransferases"/>
    <property type="match status" value="1"/>
</dbReference>
<accession>A0AAW5K4N9</accession>
<dbReference type="AlphaFoldDB" id="A0AAW5K4N9"/>
<dbReference type="RefSeq" id="WP_008709724.1">
    <property type="nucleotide sequence ID" value="NZ_CABKQM010000004.1"/>
</dbReference>
<sequence>MRLRELRRRCRETLILAGAARPEYSADLIISRRLGIGRAELLYKDDEIPAQSCEGIFAAAARRAQGVPLAYVLHEAEFYGYRFKVGRGVLIPRPETELLVEAALEYFPRGRGARFADWCTGSGCIALSLLLENGALTGLGIDKSPQALRWAAINRKFHHLEDRLALLRNAEPSEAAIDGESLDFIISNPPYIPEGEMAGLMPEVRDYEPHMALNGGAGGLALYKKFFRSFPGFLKPGGLLLLETAGSSQICALEGLVSSEFVLMNKILDYNGIIRHIIWRKR</sequence>
<name>A0AAW5K4N9_9BACT</name>
<feature type="binding site" evidence="5">
    <location>
        <position position="188"/>
    </location>
    <ligand>
        <name>S-adenosyl-L-methionine</name>
        <dbReference type="ChEBI" id="CHEBI:59789"/>
    </ligand>
</feature>
<gene>
    <name evidence="5 8" type="primary">prmC</name>
    <name evidence="8" type="ORF">NE630_13235</name>
</gene>
<evidence type="ECO:0000256" key="3">
    <source>
        <dbReference type="ARBA" id="ARBA00022691"/>
    </source>
</evidence>
<dbReference type="PANTHER" id="PTHR18895:SF74">
    <property type="entry name" value="MTRF1L RELEASE FACTOR GLUTAMINE METHYLTRANSFERASE"/>
    <property type="match status" value="1"/>
</dbReference>
<dbReference type="PANTHER" id="PTHR18895">
    <property type="entry name" value="HEMK METHYLTRANSFERASE"/>
    <property type="match status" value="1"/>
</dbReference>
<dbReference type="PROSITE" id="PS00092">
    <property type="entry name" value="N6_MTASE"/>
    <property type="match status" value="1"/>
</dbReference>
<dbReference type="Gene3D" id="3.40.50.150">
    <property type="entry name" value="Vaccinia Virus protein VP39"/>
    <property type="match status" value="1"/>
</dbReference>
<dbReference type="GO" id="GO:0032259">
    <property type="term" value="P:methylation"/>
    <property type="evidence" value="ECO:0007669"/>
    <property type="project" value="UniProtKB-KW"/>
</dbReference>
<reference evidence="8 9" key="1">
    <citation type="submission" date="2022-06" db="EMBL/GenBank/DDBJ databases">
        <title>Isolation of gut microbiota from human fecal samples.</title>
        <authorList>
            <person name="Pamer E.G."/>
            <person name="Barat B."/>
            <person name="Waligurski E."/>
            <person name="Medina S."/>
            <person name="Paddock L."/>
            <person name="Mostad J."/>
        </authorList>
    </citation>
    <scope>NUCLEOTIDE SEQUENCE [LARGE SCALE GENOMIC DNA]</scope>
    <source>
        <strain evidence="8 9">DFI.9.90</strain>
    </source>
</reference>
<feature type="binding site" evidence="5">
    <location>
        <position position="142"/>
    </location>
    <ligand>
        <name>S-adenosyl-L-methionine</name>
        <dbReference type="ChEBI" id="CHEBI:59789"/>
    </ligand>
</feature>
<dbReference type="InterPro" id="IPR002052">
    <property type="entry name" value="DNA_methylase_N6_adenine_CS"/>
</dbReference>
<dbReference type="InterPro" id="IPR004556">
    <property type="entry name" value="HemK-like"/>
</dbReference>
<feature type="binding site" evidence="5">
    <location>
        <begin position="188"/>
        <end position="191"/>
    </location>
    <ligand>
        <name>substrate</name>
    </ligand>
</feature>
<dbReference type="EMBL" id="JANFYT010000035">
    <property type="protein sequence ID" value="MCQ4815397.1"/>
    <property type="molecule type" value="Genomic_DNA"/>
</dbReference>
<dbReference type="Pfam" id="PF17827">
    <property type="entry name" value="PrmC_N"/>
    <property type="match status" value="1"/>
</dbReference>
<comment type="function">
    <text evidence="5">Methylates the class 1 translation termination release factors RF1/PrfA and RF2/PrfB on the glutamine residue of the universally conserved GGQ motif.</text>
</comment>
<dbReference type="EC" id="2.1.1.297" evidence="5"/>
<keyword evidence="1 5" id="KW-0489">Methyltransferase</keyword>
<evidence type="ECO:0000313" key="8">
    <source>
        <dbReference type="EMBL" id="MCQ4815397.1"/>
    </source>
</evidence>
<dbReference type="InterPro" id="IPR019874">
    <property type="entry name" value="RF_methyltr_PrmC"/>
</dbReference>
<evidence type="ECO:0000256" key="1">
    <source>
        <dbReference type="ARBA" id="ARBA00022603"/>
    </source>
</evidence>
<dbReference type="InterPro" id="IPR029063">
    <property type="entry name" value="SAM-dependent_MTases_sf"/>
</dbReference>
<comment type="caution">
    <text evidence="5">Lacks conserved residue(s) required for the propagation of feature annotation.</text>
</comment>
<evidence type="ECO:0000256" key="2">
    <source>
        <dbReference type="ARBA" id="ARBA00022679"/>
    </source>
</evidence>
<keyword evidence="2 5" id="KW-0808">Transferase</keyword>
<dbReference type="GO" id="GO:0003676">
    <property type="term" value="F:nucleic acid binding"/>
    <property type="evidence" value="ECO:0007669"/>
    <property type="project" value="InterPro"/>
</dbReference>
<evidence type="ECO:0000256" key="4">
    <source>
        <dbReference type="ARBA" id="ARBA00048391"/>
    </source>
</evidence>
<feature type="domain" description="Methyltransferase small" evidence="6">
    <location>
        <begin position="104"/>
        <end position="192"/>
    </location>
</feature>
<dbReference type="Gene3D" id="1.10.8.10">
    <property type="entry name" value="DNA helicase RuvA subunit, C-terminal domain"/>
    <property type="match status" value="1"/>
</dbReference>
<dbReference type="InterPro" id="IPR050320">
    <property type="entry name" value="N5-glutamine_MTase"/>
</dbReference>
<evidence type="ECO:0000259" key="6">
    <source>
        <dbReference type="Pfam" id="PF05175"/>
    </source>
</evidence>
<dbReference type="NCBIfam" id="TIGR03534">
    <property type="entry name" value="RF_mod_PrmC"/>
    <property type="match status" value="1"/>
</dbReference>
<protein>
    <recommendedName>
        <fullName evidence="5">Release factor glutamine methyltransferase</fullName>
        <shortName evidence="5">RF MTase</shortName>
        <ecNumber evidence="5">2.1.1.297</ecNumber>
    </recommendedName>
    <alternativeName>
        <fullName evidence="5">N5-glutamine methyltransferase PrmC</fullName>
    </alternativeName>
    <alternativeName>
        <fullName evidence="5">Protein-(glutamine-N5) MTase PrmC</fullName>
    </alternativeName>
    <alternativeName>
        <fullName evidence="5">Protein-glutamine N-methyltransferase PrmC</fullName>
    </alternativeName>
</protein>
<dbReference type="InterPro" id="IPR040758">
    <property type="entry name" value="PrmC_N"/>
</dbReference>
<dbReference type="NCBIfam" id="TIGR00536">
    <property type="entry name" value="hemK_fam"/>
    <property type="match status" value="1"/>
</dbReference>
<comment type="similarity">
    <text evidence="5">Belongs to the protein N5-glutamine methyltransferase family. PrmC subfamily.</text>
</comment>
<proteinExistence type="inferred from homology"/>
<dbReference type="Proteomes" id="UP001205919">
    <property type="component" value="Unassembled WGS sequence"/>
</dbReference>
<feature type="domain" description="Release factor glutamine methyltransferase N-terminal" evidence="7">
    <location>
        <begin position="5"/>
        <end position="73"/>
    </location>
</feature>
<organism evidence="8 9">
    <name type="scientific">Cloacibacillus evryensis</name>
    <dbReference type="NCBI Taxonomy" id="508460"/>
    <lineage>
        <taxon>Bacteria</taxon>
        <taxon>Thermotogati</taxon>
        <taxon>Synergistota</taxon>
        <taxon>Synergistia</taxon>
        <taxon>Synergistales</taxon>
        <taxon>Synergistaceae</taxon>
        <taxon>Cloacibacillus</taxon>
    </lineage>
</organism>
<dbReference type="HAMAP" id="MF_02126">
    <property type="entry name" value="RF_methyltr_PrmC"/>
    <property type="match status" value="1"/>
</dbReference>
<comment type="caution">
    <text evidence="8">The sequence shown here is derived from an EMBL/GenBank/DDBJ whole genome shotgun (WGS) entry which is preliminary data.</text>
</comment>
<evidence type="ECO:0000259" key="7">
    <source>
        <dbReference type="Pfam" id="PF17827"/>
    </source>
</evidence>
<keyword evidence="3 5" id="KW-0949">S-adenosyl-L-methionine</keyword>